<reference evidence="10 11" key="1">
    <citation type="journal article" date="2009" name="Science">
        <title>Green evolution and dynamic adaptations revealed by genomes of the marine picoeukaryotes Micromonas.</title>
        <authorList>
            <person name="Worden A.Z."/>
            <person name="Lee J.H."/>
            <person name="Mock T."/>
            <person name="Rouze P."/>
            <person name="Simmons M.P."/>
            <person name="Aerts A.L."/>
            <person name="Allen A.E."/>
            <person name="Cuvelier M.L."/>
            <person name="Derelle E."/>
            <person name="Everett M.V."/>
            <person name="Foulon E."/>
            <person name="Grimwood J."/>
            <person name="Gundlach H."/>
            <person name="Henrissat B."/>
            <person name="Napoli C."/>
            <person name="McDonald S.M."/>
            <person name="Parker M.S."/>
            <person name="Rombauts S."/>
            <person name="Salamov A."/>
            <person name="Von Dassow P."/>
            <person name="Badger J.H."/>
            <person name="Coutinho P.M."/>
            <person name="Demir E."/>
            <person name="Dubchak I."/>
            <person name="Gentemann C."/>
            <person name="Eikrem W."/>
            <person name="Gready J.E."/>
            <person name="John U."/>
            <person name="Lanier W."/>
            <person name="Lindquist E.A."/>
            <person name="Lucas S."/>
            <person name="Mayer K.F."/>
            <person name="Moreau H."/>
            <person name="Not F."/>
            <person name="Otillar R."/>
            <person name="Panaud O."/>
            <person name="Pangilinan J."/>
            <person name="Paulsen I."/>
            <person name="Piegu B."/>
            <person name="Poliakov A."/>
            <person name="Robbens S."/>
            <person name="Schmutz J."/>
            <person name="Toulza E."/>
            <person name="Wyss T."/>
            <person name="Zelensky A."/>
            <person name="Zhou K."/>
            <person name="Armbrust E.V."/>
            <person name="Bhattacharya D."/>
            <person name="Goodenough U.W."/>
            <person name="Van de Peer Y."/>
            <person name="Grigoriev I.V."/>
        </authorList>
    </citation>
    <scope>NUCLEOTIDE SEQUENCE [LARGE SCALE GENOMIC DNA]</scope>
    <source>
        <strain evidence="11">RCC299 / NOUM17</strain>
    </source>
</reference>
<dbReference type="RefSeq" id="XP_002499470.1">
    <property type="nucleotide sequence ID" value="XM_002499424.1"/>
</dbReference>
<evidence type="ECO:0000256" key="9">
    <source>
        <dbReference type="SAM" id="Phobius"/>
    </source>
</evidence>
<feature type="compositionally biased region" description="Basic and acidic residues" evidence="8">
    <location>
        <begin position="512"/>
        <end position="521"/>
    </location>
</feature>
<feature type="transmembrane region" description="Helical" evidence="9">
    <location>
        <begin position="370"/>
        <end position="392"/>
    </location>
</feature>
<dbReference type="SUPFAM" id="SSF82185">
    <property type="entry name" value="Histone H3 K4-specific methyltransferase SET7/9 N-terminal domain"/>
    <property type="match status" value="1"/>
</dbReference>
<evidence type="ECO:0000256" key="6">
    <source>
        <dbReference type="ARBA" id="ARBA00022989"/>
    </source>
</evidence>
<organism evidence="10 11">
    <name type="scientific">Micromonas commoda (strain RCC299 / NOUM17 / CCMP2709)</name>
    <name type="common">Picoplanktonic green alga</name>
    <dbReference type="NCBI Taxonomy" id="296587"/>
    <lineage>
        <taxon>Eukaryota</taxon>
        <taxon>Viridiplantae</taxon>
        <taxon>Chlorophyta</taxon>
        <taxon>Mamiellophyceae</taxon>
        <taxon>Mamiellales</taxon>
        <taxon>Mamiellaceae</taxon>
        <taxon>Micromonas</taxon>
    </lineage>
</organism>
<dbReference type="OMA" id="WDAPNAV"/>
<feature type="transmembrane region" description="Helical" evidence="9">
    <location>
        <begin position="426"/>
        <end position="449"/>
    </location>
</feature>
<feature type="transmembrane region" description="Helical" evidence="9">
    <location>
        <begin position="398"/>
        <end position="419"/>
    </location>
</feature>
<feature type="transmembrane region" description="Helical" evidence="9">
    <location>
        <begin position="95"/>
        <end position="114"/>
    </location>
</feature>
<feature type="compositionally biased region" description="Low complexity" evidence="8">
    <location>
        <begin position="590"/>
        <end position="603"/>
    </location>
</feature>
<feature type="transmembrane region" description="Helical" evidence="9">
    <location>
        <begin position="126"/>
        <end position="147"/>
    </location>
</feature>
<evidence type="ECO:0000256" key="4">
    <source>
        <dbReference type="ARBA" id="ARBA00022692"/>
    </source>
</evidence>
<dbReference type="Pfam" id="PF03547">
    <property type="entry name" value="Mem_trans"/>
    <property type="match status" value="1"/>
</dbReference>
<dbReference type="KEGG" id="mis:MICPUN_99086"/>
<evidence type="ECO:0000256" key="1">
    <source>
        <dbReference type="ARBA" id="ARBA00004141"/>
    </source>
</evidence>
<comment type="subcellular location">
    <subcellularLocation>
        <location evidence="1">Membrane</location>
        <topology evidence="1">Multi-pass membrane protein</topology>
    </subcellularLocation>
</comment>
<dbReference type="EMBL" id="CP001323">
    <property type="protein sequence ID" value="ACO60728.1"/>
    <property type="molecule type" value="Genomic_DNA"/>
</dbReference>
<feature type="compositionally biased region" description="Low complexity" evidence="8">
    <location>
        <begin position="533"/>
        <end position="547"/>
    </location>
</feature>
<proteinExistence type="predicted"/>
<dbReference type="OrthoDB" id="270720at2759"/>
<dbReference type="SMART" id="SM00698">
    <property type="entry name" value="MORN"/>
    <property type="match status" value="3"/>
</dbReference>
<dbReference type="InterPro" id="IPR004776">
    <property type="entry name" value="Mem_transp_PIN-like"/>
</dbReference>
<evidence type="ECO:0000313" key="11">
    <source>
        <dbReference type="Proteomes" id="UP000002009"/>
    </source>
</evidence>
<name>C1DZY7_MICCC</name>
<evidence type="ECO:0000256" key="5">
    <source>
        <dbReference type="ARBA" id="ARBA00022737"/>
    </source>
</evidence>
<dbReference type="GO" id="GO:0016020">
    <property type="term" value="C:membrane"/>
    <property type="evidence" value="ECO:0007669"/>
    <property type="project" value="UniProtKB-SubCell"/>
</dbReference>
<keyword evidence="2" id="KW-0813">Transport</keyword>
<evidence type="ECO:0000256" key="8">
    <source>
        <dbReference type="SAM" id="MobiDB-lite"/>
    </source>
</evidence>
<keyword evidence="5" id="KW-0677">Repeat</keyword>
<gene>
    <name evidence="10" type="ORF">MICPUN_99086</name>
</gene>
<protein>
    <submittedName>
        <fullName evidence="10">Auxin efflux carrier family</fullName>
    </submittedName>
</protein>
<evidence type="ECO:0000313" key="10">
    <source>
        <dbReference type="EMBL" id="ACO60728.1"/>
    </source>
</evidence>
<keyword evidence="4 9" id="KW-0812">Transmembrane</keyword>
<feature type="transmembrane region" description="Helical" evidence="9">
    <location>
        <begin position="35"/>
        <end position="54"/>
    </location>
</feature>
<feature type="transmembrane region" description="Helical" evidence="9">
    <location>
        <begin position="6"/>
        <end position="23"/>
    </location>
</feature>
<feature type="transmembrane region" description="Helical" evidence="9">
    <location>
        <begin position="307"/>
        <end position="328"/>
    </location>
</feature>
<dbReference type="InterPro" id="IPR003409">
    <property type="entry name" value="MORN"/>
</dbReference>
<dbReference type="PANTHER" id="PTHR36838:SF3">
    <property type="entry name" value="TRANSPORTER AUXIN EFFLUX CARRIER EC FAMILY"/>
    <property type="match status" value="1"/>
</dbReference>
<keyword evidence="3" id="KW-1003">Cell membrane</keyword>
<feature type="region of interest" description="Disordered" evidence="8">
    <location>
        <begin position="512"/>
        <end position="613"/>
    </location>
</feature>
<dbReference type="AlphaFoldDB" id="C1DZY7"/>
<dbReference type="InParanoid" id="C1DZY7"/>
<keyword evidence="7 9" id="KW-0472">Membrane</keyword>
<evidence type="ECO:0000256" key="2">
    <source>
        <dbReference type="ARBA" id="ARBA00022448"/>
    </source>
</evidence>
<evidence type="ECO:0000256" key="7">
    <source>
        <dbReference type="ARBA" id="ARBA00023136"/>
    </source>
</evidence>
<keyword evidence="11" id="KW-1185">Reference proteome</keyword>
<feature type="transmembrane region" description="Helical" evidence="9">
    <location>
        <begin position="66"/>
        <end position="86"/>
    </location>
</feature>
<dbReference type="GeneID" id="8241141"/>
<feature type="transmembrane region" description="Helical" evidence="9">
    <location>
        <begin position="334"/>
        <end position="358"/>
    </location>
</feature>
<dbReference type="eggNOG" id="KOG0231">
    <property type="taxonomic scope" value="Eukaryota"/>
</dbReference>
<feature type="transmembrane region" description="Helical" evidence="9">
    <location>
        <begin position="461"/>
        <end position="481"/>
    </location>
</feature>
<dbReference type="PANTHER" id="PTHR36838">
    <property type="entry name" value="AUXIN EFFLUX CARRIER FAMILY PROTEIN"/>
    <property type="match status" value="1"/>
</dbReference>
<dbReference type="Gene3D" id="2.20.110.10">
    <property type="entry name" value="Histone H3 K4-specific methyltransferase SET7/9 N-terminal domain"/>
    <property type="match status" value="1"/>
</dbReference>
<keyword evidence="6 9" id="KW-1133">Transmembrane helix</keyword>
<dbReference type="Proteomes" id="UP000002009">
    <property type="component" value="Chromosome 2"/>
</dbReference>
<evidence type="ECO:0000256" key="3">
    <source>
        <dbReference type="ARBA" id="ARBA00022475"/>
    </source>
</evidence>
<sequence length="613" mass="63812">MADAVISRVAATASYVALGYLLQRVGAVKRDDGRVMLRFVVQVTLPALLLHTLTHSGPLFGPGTPLVFMIAVLASAIVAGGSYLLYRRRPSYERGLLVGCATGVNLGTFAYPFLEAVFGPEGLRLAALYDIPNALIVFGVASAIFATEERNTRMEAKERSGKHDDGGVYEGEWTGMDAQGNQYKQGVGVYTYPSGASYEGQWNNNVKEGYGVYKWAKGGSYAGEWKRGTFNGLGLRFLRSGKFKSGRFEEGEFVEAMDMEKSDGAASKAADAAKEARKAAEKSRGVQETNAQAAARIIAKTLTFPPMVALILAAVATSGGAGATAPGVSALPEAIASLIAPLAAANRPLVLVTLGVLFQPLLPRLQMRVVANFLATKYSLSLVAAAAATAFVPPSFGAIRFILAAIVLMPVPSVCVQYASEHDADAVLAGCLANYSQVASLVFLCALGAFSASPDPSAARWLMPACLLGAAGAVAGLGFLADRALAPVKMVFRGKVPGGSREQAAELTKKLKKIEISKPEPGEEGNSGAGPTVASAAGVGRRASAADGRGGWTGRIARHGRGGEGWRGTGGWWAAPRRNRGARLAPRATASAGARGAPPNRGAVVPRPALAYA</sequence>
<dbReference type="GO" id="GO:0055085">
    <property type="term" value="P:transmembrane transport"/>
    <property type="evidence" value="ECO:0007669"/>
    <property type="project" value="InterPro"/>
</dbReference>
<accession>C1DZY7</accession>